<dbReference type="EMBL" id="JNHN01000174">
    <property type="protein sequence ID" value="KDS50784.1"/>
    <property type="molecule type" value="Genomic_DNA"/>
</dbReference>
<accession>A0A078S000</accession>
<keyword evidence="1" id="KW-0175">Coiled coil</keyword>
<dbReference type="Proteomes" id="UP000028013">
    <property type="component" value="Unassembled WGS sequence"/>
</dbReference>
<reference evidence="3 4" key="1">
    <citation type="submission" date="2014-04" db="EMBL/GenBank/DDBJ databases">
        <authorList>
            <person name="Sears C."/>
            <person name="Carroll K."/>
            <person name="Sack B.R."/>
            <person name="Qadri F."/>
            <person name="Myers L.L."/>
            <person name="Chung G.-T."/>
            <person name="Escheverria P."/>
            <person name="Fraser C.M."/>
            <person name="Sadzewicz L."/>
            <person name="Shefchek K.A."/>
            <person name="Tallon L."/>
            <person name="Das S.P."/>
            <person name="Daugherty S."/>
            <person name="Mongodin E.F."/>
        </authorList>
    </citation>
    <scope>NUCLEOTIDE SEQUENCE [LARGE SCALE GENOMIC DNA]</scope>
    <source>
        <strain evidence="3 4">3978 T3 ii</strain>
    </source>
</reference>
<feature type="coiled-coil region" evidence="1">
    <location>
        <begin position="68"/>
        <end position="95"/>
    </location>
</feature>
<keyword evidence="2" id="KW-0812">Transmembrane</keyword>
<name>A0A078S000_BACUN</name>
<keyword evidence="2" id="KW-0472">Membrane</keyword>
<comment type="caution">
    <text evidence="3">The sequence shown here is derived from an EMBL/GenBank/DDBJ whole genome shotgun (WGS) entry which is preliminary data.</text>
</comment>
<sequence length="97" mass="10593">MKCKDSNFWIGLGIGSVAGALAYHFSRTEKAKKLEDAICRAIHKASGEAKEFINTAEEEALHVGTKVADKMAHEAHEAAEKADNLKNKVHNFADAKK</sequence>
<evidence type="ECO:0000313" key="4">
    <source>
        <dbReference type="Proteomes" id="UP000028013"/>
    </source>
</evidence>
<evidence type="ECO:0000313" key="3">
    <source>
        <dbReference type="EMBL" id="KDS50784.1"/>
    </source>
</evidence>
<evidence type="ECO:0000256" key="1">
    <source>
        <dbReference type="SAM" id="Coils"/>
    </source>
</evidence>
<dbReference type="PATRIC" id="fig|1339349.3.peg.2868"/>
<dbReference type="RefSeq" id="WP_035449063.1">
    <property type="nucleotide sequence ID" value="NZ_JNHN01000174.1"/>
</dbReference>
<dbReference type="AlphaFoldDB" id="A0A078S000"/>
<evidence type="ECO:0000256" key="2">
    <source>
        <dbReference type="SAM" id="Phobius"/>
    </source>
</evidence>
<proteinExistence type="predicted"/>
<organism evidence="3 4">
    <name type="scientific">Bacteroides uniformis str. 3978 T3 ii</name>
    <dbReference type="NCBI Taxonomy" id="1339349"/>
    <lineage>
        <taxon>Bacteria</taxon>
        <taxon>Pseudomonadati</taxon>
        <taxon>Bacteroidota</taxon>
        <taxon>Bacteroidia</taxon>
        <taxon>Bacteroidales</taxon>
        <taxon>Bacteroidaceae</taxon>
        <taxon>Bacteroides</taxon>
    </lineage>
</organism>
<keyword evidence="2" id="KW-1133">Transmembrane helix</keyword>
<gene>
    <name evidence="3" type="ORF">M094_1715</name>
</gene>
<feature type="transmembrane region" description="Helical" evidence="2">
    <location>
        <begin position="6"/>
        <end position="25"/>
    </location>
</feature>
<protein>
    <submittedName>
        <fullName evidence="3">YtxH-like family protein</fullName>
    </submittedName>
</protein>